<comment type="subcellular location">
    <subcellularLocation>
        <location evidence="1">Membrane</location>
    </subcellularLocation>
</comment>
<dbReference type="PANTHER" id="PTHR37042:SF4">
    <property type="entry name" value="OUTER MEMBRANE PROTEIN RV1973"/>
    <property type="match status" value="1"/>
</dbReference>
<sequence length="171" mass="18457">MRRRSLLVTGVPAAVALLLAAAVAVMLTDLGRLRSHETAGREALAVARSVAPDMLSYDHRTIEEDFARAGGYTTGELTGHYRLLLTTLGPRARQQRAVQSATVTGAAVESARPDRVEVLLFVNMSTVKAVPGEEKPRRQVSQGRARFVMARQDSRWLVAGLSTLLGDAPPL</sequence>
<keyword evidence="2" id="KW-0472">Membrane</keyword>
<comment type="caution">
    <text evidence="3">The sequence shown here is derived from an EMBL/GenBank/DDBJ whole genome shotgun (WGS) entry which is preliminary data.</text>
</comment>
<evidence type="ECO:0000313" key="3">
    <source>
        <dbReference type="EMBL" id="MBB5963848.1"/>
    </source>
</evidence>
<dbReference type="GO" id="GO:0016020">
    <property type="term" value="C:membrane"/>
    <property type="evidence" value="ECO:0007669"/>
    <property type="project" value="UniProtKB-SubCell"/>
</dbReference>
<evidence type="ECO:0000313" key="4">
    <source>
        <dbReference type="Proteomes" id="UP000562352"/>
    </source>
</evidence>
<dbReference type="PANTHER" id="PTHR37042">
    <property type="entry name" value="OUTER MEMBRANE PROTEIN RV1973"/>
    <property type="match status" value="1"/>
</dbReference>
<dbReference type="Proteomes" id="UP000562352">
    <property type="component" value="Unassembled WGS sequence"/>
</dbReference>
<evidence type="ECO:0000256" key="2">
    <source>
        <dbReference type="ARBA" id="ARBA00023136"/>
    </source>
</evidence>
<keyword evidence="4" id="KW-1185">Reference proteome</keyword>
<gene>
    <name evidence="3" type="ORF">FHS22_003130</name>
</gene>
<protein>
    <submittedName>
        <fullName evidence="3">Mce-associated membrane protein</fullName>
    </submittedName>
</protein>
<name>A0A841D662_PLAVE</name>
<accession>A0A841D662</accession>
<dbReference type="AlphaFoldDB" id="A0A841D662"/>
<dbReference type="EMBL" id="JACHJJ010000009">
    <property type="protein sequence ID" value="MBB5963848.1"/>
    <property type="molecule type" value="Genomic_DNA"/>
</dbReference>
<organism evidence="3 4">
    <name type="scientific">Planomonospora venezuelensis</name>
    <dbReference type="NCBI Taxonomy" id="1999"/>
    <lineage>
        <taxon>Bacteria</taxon>
        <taxon>Bacillati</taxon>
        <taxon>Actinomycetota</taxon>
        <taxon>Actinomycetes</taxon>
        <taxon>Streptosporangiales</taxon>
        <taxon>Streptosporangiaceae</taxon>
        <taxon>Planomonospora</taxon>
    </lineage>
</organism>
<proteinExistence type="predicted"/>
<dbReference type="RefSeq" id="WP_184942271.1">
    <property type="nucleotide sequence ID" value="NZ_BAAAWZ010000001.1"/>
</dbReference>
<reference evidence="3 4" key="1">
    <citation type="submission" date="2020-08" db="EMBL/GenBank/DDBJ databases">
        <title>Genomic Encyclopedia of Type Strains, Phase III (KMG-III): the genomes of soil and plant-associated and newly described type strains.</title>
        <authorList>
            <person name="Whitman W."/>
        </authorList>
    </citation>
    <scope>NUCLEOTIDE SEQUENCE [LARGE SCALE GENOMIC DNA]</scope>
    <source>
        <strain evidence="3 4">CECT 3303</strain>
    </source>
</reference>
<evidence type="ECO:0000256" key="1">
    <source>
        <dbReference type="ARBA" id="ARBA00004370"/>
    </source>
</evidence>